<dbReference type="AlphaFoldDB" id="A0A832DFX5"/>
<dbReference type="SMART" id="SM00331">
    <property type="entry name" value="PP2C_SIG"/>
    <property type="match status" value="1"/>
</dbReference>
<gene>
    <name evidence="3" type="ORF">ENS56_05530</name>
</gene>
<name>A0A832DFX5_9BACT</name>
<organism evidence="3">
    <name type="scientific">Ignavibacterium album</name>
    <dbReference type="NCBI Taxonomy" id="591197"/>
    <lineage>
        <taxon>Bacteria</taxon>
        <taxon>Pseudomonadati</taxon>
        <taxon>Ignavibacteriota</taxon>
        <taxon>Ignavibacteria</taxon>
        <taxon>Ignavibacteriales</taxon>
        <taxon>Ignavibacteriaceae</taxon>
        <taxon>Ignavibacterium</taxon>
    </lineage>
</organism>
<evidence type="ECO:0000256" key="1">
    <source>
        <dbReference type="ARBA" id="ARBA00022801"/>
    </source>
</evidence>
<reference evidence="3" key="1">
    <citation type="journal article" date="2020" name="mSystems">
        <title>Genome- and Community-Level Interaction Insights into Carbon Utilization and Element Cycling Functions of Hydrothermarchaeota in Hydrothermal Sediment.</title>
        <authorList>
            <person name="Zhou Z."/>
            <person name="Liu Y."/>
            <person name="Xu W."/>
            <person name="Pan J."/>
            <person name="Luo Z.H."/>
            <person name="Li M."/>
        </authorList>
    </citation>
    <scope>NUCLEOTIDE SEQUENCE [LARGE SCALE GENOMIC DNA]</scope>
    <source>
        <strain evidence="3">SpSt-500</strain>
    </source>
</reference>
<sequence length="410" mass="46642">MDQKKLHKTIESIASQKFNSEEDMLKYVLEQIVNDKSFEITGGRIWKLDPETYSYKLLYQTGKMETIDPRFRIRLKNYPEFDRIANERTILADETLTELKKKGIFRYSATGVGSRIKLNGKIYYEYILALNSNSLDEEFRLNMSIIATALTSQIRQKRILQSASNLKADLDKARQLQKSILPEHEYKFHNYDIFGVTDPAEIVGGDFFDYLEIGDDQDRLGIALGDAASKGVSAAAEAMYISGALRMASNFEIKITPLMKKMNQLVNKIFEDDKFSSLFYGELSTDKNGLFLYTNAGHNPPLFYCSKKNKVEYLLVTGPVLGPVPHAKYQIESINILPGDILLMFSDGIVDSTNSKGEPYPEVRLINLLKNNKSKSPKEIALKILDDVLRFNKNGTYSDDKTLVVIKRNE</sequence>
<dbReference type="Gene3D" id="3.60.40.10">
    <property type="entry name" value="PPM-type phosphatase domain"/>
    <property type="match status" value="1"/>
</dbReference>
<dbReference type="InterPro" id="IPR001932">
    <property type="entry name" value="PPM-type_phosphatase-like_dom"/>
</dbReference>
<comment type="caution">
    <text evidence="3">The sequence shown here is derived from an EMBL/GenBank/DDBJ whole genome shotgun (WGS) entry which is preliminary data.</text>
</comment>
<protein>
    <submittedName>
        <fullName evidence="3">Serine/threonine-protein phosphatase</fullName>
    </submittedName>
</protein>
<evidence type="ECO:0000259" key="2">
    <source>
        <dbReference type="SMART" id="SM00331"/>
    </source>
</evidence>
<accession>A0A832DFX5</accession>
<dbReference type="PANTHER" id="PTHR43156:SF2">
    <property type="entry name" value="STAGE II SPORULATION PROTEIN E"/>
    <property type="match status" value="1"/>
</dbReference>
<dbReference type="SUPFAM" id="SSF81606">
    <property type="entry name" value="PP2C-like"/>
    <property type="match status" value="1"/>
</dbReference>
<proteinExistence type="predicted"/>
<dbReference type="EMBL" id="DSVI01000007">
    <property type="protein sequence ID" value="HGT47473.1"/>
    <property type="molecule type" value="Genomic_DNA"/>
</dbReference>
<dbReference type="GO" id="GO:0016791">
    <property type="term" value="F:phosphatase activity"/>
    <property type="evidence" value="ECO:0007669"/>
    <property type="project" value="TreeGrafter"/>
</dbReference>
<dbReference type="PANTHER" id="PTHR43156">
    <property type="entry name" value="STAGE II SPORULATION PROTEIN E-RELATED"/>
    <property type="match status" value="1"/>
</dbReference>
<dbReference type="InterPro" id="IPR036457">
    <property type="entry name" value="PPM-type-like_dom_sf"/>
</dbReference>
<dbReference type="InterPro" id="IPR052016">
    <property type="entry name" value="Bact_Sigma-Reg"/>
</dbReference>
<keyword evidence="1" id="KW-0378">Hydrolase</keyword>
<feature type="domain" description="PPM-type phosphatase" evidence="2">
    <location>
        <begin position="188"/>
        <end position="408"/>
    </location>
</feature>
<evidence type="ECO:0000313" key="3">
    <source>
        <dbReference type="EMBL" id="HGT47473.1"/>
    </source>
</evidence>
<dbReference type="Pfam" id="PF07228">
    <property type="entry name" value="SpoIIE"/>
    <property type="match status" value="1"/>
</dbReference>